<dbReference type="Pfam" id="PF00685">
    <property type="entry name" value="Sulfotransfer_1"/>
    <property type="match status" value="1"/>
</dbReference>
<dbReference type="InterPro" id="IPR027417">
    <property type="entry name" value="P-loop_NTPase"/>
</dbReference>
<evidence type="ECO:0000256" key="2">
    <source>
        <dbReference type="ARBA" id="ARBA00022679"/>
    </source>
</evidence>
<evidence type="ECO:0000313" key="5">
    <source>
        <dbReference type="EMBL" id="KAK9677110.1"/>
    </source>
</evidence>
<dbReference type="Proteomes" id="UP001443914">
    <property type="component" value="Unassembled WGS sequence"/>
</dbReference>
<dbReference type="Gene3D" id="3.40.50.300">
    <property type="entry name" value="P-loop containing nucleotide triphosphate hydrolases"/>
    <property type="match status" value="1"/>
</dbReference>
<feature type="domain" description="Sulfotransferase" evidence="4">
    <location>
        <begin position="64"/>
        <end position="324"/>
    </location>
</feature>
<dbReference type="EMBL" id="JBDFQZ010000011">
    <property type="protein sequence ID" value="KAK9677110.1"/>
    <property type="molecule type" value="Genomic_DNA"/>
</dbReference>
<dbReference type="AlphaFoldDB" id="A0AAW1HM54"/>
<reference evidence="5" key="1">
    <citation type="submission" date="2024-03" db="EMBL/GenBank/DDBJ databases">
        <title>WGS assembly of Saponaria officinalis var. Norfolk2.</title>
        <authorList>
            <person name="Jenkins J."/>
            <person name="Shu S."/>
            <person name="Grimwood J."/>
            <person name="Barry K."/>
            <person name="Goodstein D."/>
            <person name="Schmutz J."/>
            <person name="Leebens-Mack J."/>
            <person name="Osbourn A."/>
        </authorList>
    </citation>
    <scope>NUCLEOTIDE SEQUENCE [LARGE SCALE GENOMIC DNA]</scope>
    <source>
        <strain evidence="5">JIC</strain>
    </source>
</reference>
<dbReference type="InterPro" id="IPR000863">
    <property type="entry name" value="Sulfotransferase_dom"/>
</dbReference>
<organism evidence="5 6">
    <name type="scientific">Saponaria officinalis</name>
    <name type="common">Common soapwort</name>
    <name type="synonym">Lychnis saponaria</name>
    <dbReference type="NCBI Taxonomy" id="3572"/>
    <lineage>
        <taxon>Eukaryota</taxon>
        <taxon>Viridiplantae</taxon>
        <taxon>Streptophyta</taxon>
        <taxon>Embryophyta</taxon>
        <taxon>Tracheophyta</taxon>
        <taxon>Spermatophyta</taxon>
        <taxon>Magnoliopsida</taxon>
        <taxon>eudicotyledons</taxon>
        <taxon>Gunneridae</taxon>
        <taxon>Pentapetalae</taxon>
        <taxon>Caryophyllales</taxon>
        <taxon>Caryophyllaceae</taxon>
        <taxon>Caryophylleae</taxon>
        <taxon>Saponaria</taxon>
    </lineage>
</organism>
<evidence type="ECO:0000313" key="6">
    <source>
        <dbReference type="Proteomes" id="UP001443914"/>
    </source>
</evidence>
<evidence type="ECO:0000259" key="4">
    <source>
        <dbReference type="Pfam" id="PF00685"/>
    </source>
</evidence>
<name>A0AAW1HM54_SAPOF</name>
<accession>A0AAW1HM54</accession>
<evidence type="ECO:0000256" key="3">
    <source>
        <dbReference type="RuleBase" id="RU361155"/>
    </source>
</evidence>
<comment type="similarity">
    <text evidence="1 3">Belongs to the sulfotransferase 1 family.</text>
</comment>
<sequence>MDCFENISKTQNKPKNLENELTQLKQSLPKELWFNGTPMYLYQGFWAPKLDSILAFQNHFQAHDTDVFITSSRKTGTTWLKSLVYAICNRQNHPPSESPLLCHNPHELVPQLESTIYTKSEFPDLCKGKCPRLFGTHVPYQALPTSIKVSKCKIIYIFRNPLDTMISSWKFYQNVSDNKTLKPEMLDLYADMFCDGKMPFSPFEDHVSGYWKKSLEIPEKVLFVKYEDLKDGPVTELKRMADFLQCPFTTEEEETGLIDDIVNLCSFEKLKQVSEPNKSAKVYSTIQNDGFYRKGVVGDWVNFMSPSMAERFNTIMAKKFSGSGFMLP</sequence>
<keyword evidence="2 3" id="KW-0808">Transferase</keyword>
<proteinExistence type="inferred from homology"/>
<keyword evidence="6" id="KW-1185">Reference proteome</keyword>
<evidence type="ECO:0000256" key="1">
    <source>
        <dbReference type="ARBA" id="ARBA00005771"/>
    </source>
</evidence>
<dbReference type="GO" id="GO:0008146">
    <property type="term" value="F:sulfotransferase activity"/>
    <property type="evidence" value="ECO:0007669"/>
    <property type="project" value="InterPro"/>
</dbReference>
<dbReference type="EC" id="2.8.2.-" evidence="3"/>
<comment type="caution">
    <text evidence="5">The sequence shown here is derived from an EMBL/GenBank/DDBJ whole genome shotgun (WGS) entry which is preliminary data.</text>
</comment>
<dbReference type="PANTHER" id="PTHR11783">
    <property type="entry name" value="SULFOTRANSFERASE SULT"/>
    <property type="match status" value="1"/>
</dbReference>
<protein>
    <recommendedName>
        <fullName evidence="3">Sulfotransferase</fullName>
        <ecNumber evidence="3">2.8.2.-</ecNumber>
    </recommendedName>
</protein>
<dbReference type="SUPFAM" id="SSF52540">
    <property type="entry name" value="P-loop containing nucleoside triphosphate hydrolases"/>
    <property type="match status" value="1"/>
</dbReference>
<gene>
    <name evidence="5" type="ORF">RND81_11G122000</name>
</gene>